<comment type="caution">
    <text evidence="1">The sequence shown here is derived from an EMBL/GenBank/DDBJ whole genome shotgun (WGS) entry which is preliminary data.</text>
</comment>
<organism evidence="1 2">
    <name type="scientific">Leptospira vanthielii serovar Holland str. Waz Holland = ATCC 700522</name>
    <dbReference type="NCBI Taxonomy" id="1218591"/>
    <lineage>
        <taxon>Bacteria</taxon>
        <taxon>Pseudomonadati</taxon>
        <taxon>Spirochaetota</taxon>
        <taxon>Spirochaetia</taxon>
        <taxon>Leptospirales</taxon>
        <taxon>Leptospiraceae</taxon>
        <taxon>Leptospira</taxon>
    </lineage>
</organism>
<dbReference type="Proteomes" id="UP000012227">
    <property type="component" value="Unassembled WGS sequence"/>
</dbReference>
<dbReference type="RefSeq" id="WP_002976704.1">
    <property type="nucleotide sequence ID" value="NZ_AOGY02000013.1"/>
</dbReference>
<gene>
    <name evidence="1" type="ORF">LEP1GSC199_1553</name>
</gene>
<sequence length="262" mass="31128">MKSRKESKIRNCNLCLEEKLLCESHIIPEFWFQSLYHKHKFIQPKMDQKLGVEIYQKGIKEPMLCTECEGFLNTTYEQPIHQFWKENINIRSLNGSEDPYFVRQNLNYTKFKLYHLSILWRAHHSKNPIFEKVNLGEKHEKILREMILTKNPGKETDYPIFGSVLFRDRTGEVMIDLMINPIRVKTQDGHYAYKFLYGGVSWWIGVSSHIRLESNTDSLTDDGRMILYKSYLEDDPRIAKLIKNWFETFEELPKSLLVEKGV</sequence>
<proteinExistence type="predicted"/>
<accession>N1WI75</accession>
<name>N1WI75_9LEPT</name>
<dbReference type="STRING" id="1218591.LEP1GSC199_1553"/>
<reference evidence="1 2" key="1">
    <citation type="submission" date="2013-03" db="EMBL/GenBank/DDBJ databases">
        <authorList>
            <person name="Harkins D.M."/>
            <person name="Durkin A.S."/>
            <person name="Brinkac L.M."/>
            <person name="Haft D.H."/>
            <person name="Selengut J.D."/>
            <person name="Sanka R."/>
            <person name="DePew J."/>
            <person name="Purushe J."/>
            <person name="Galloway R.L."/>
            <person name="Vinetz J.M."/>
            <person name="Sutton G.G."/>
            <person name="Nierman W.C."/>
            <person name="Fouts D.E."/>
        </authorList>
    </citation>
    <scope>NUCLEOTIDE SEQUENCE [LARGE SCALE GENOMIC DNA]</scope>
    <source>
        <strain evidence="1 2">Waz Holland</strain>
    </source>
</reference>
<dbReference type="AlphaFoldDB" id="N1WI75"/>
<evidence type="ECO:0000313" key="2">
    <source>
        <dbReference type="Proteomes" id="UP000012227"/>
    </source>
</evidence>
<dbReference type="EMBL" id="AOGY02000013">
    <property type="protein sequence ID" value="EMY71556.1"/>
    <property type="molecule type" value="Genomic_DNA"/>
</dbReference>
<protein>
    <submittedName>
        <fullName evidence="1">Uncharacterized protein</fullName>
    </submittedName>
</protein>
<evidence type="ECO:0000313" key="1">
    <source>
        <dbReference type="EMBL" id="EMY71556.1"/>
    </source>
</evidence>